<evidence type="ECO:0000256" key="1">
    <source>
        <dbReference type="SAM" id="Phobius"/>
    </source>
</evidence>
<evidence type="ECO:0000313" key="3">
    <source>
        <dbReference type="Proteomes" id="UP000016200"/>
    </source>
</evidence>
<evidence type="ECO:0000313" key="2">
    <source>
        <dbReference type="EMBL" id="EPP34698.1"/>
    </source>
</evidence>
<protein>
    <submittedName>
        <fullName evidence="2">Putative membrane protein</fullName>
    </submittedName>
</protein>
<name>S7J3B8_9CHLA</name>
<accession>S7J3B8</accession>
<keyword evidence="1" id="KW-0472">Membrane</keyword>
<reference evidence="2 3" key="1">
    <citation type="submission" date="2013-04" db="EMBL/GenBank/DDBJ databases">
        <title>Genome sequence of Chlamydia psittaci 10-1398/11.</title>
        <authorList>
            <person name="Huot-Creasy H."/>
            <person name="McCracken C.L."/>
            <person name="Humphries M."/>
            <person name="Sachse K."/>
            <person name="Laroucau K."/>
            <person name="Bavoil P."/>
            <person name="Myers G.S."/>
        </authorList>
    </citation>
    <scope>NUCLEOTIDE SEQUENCE [LARGE SCALE GENOMIC DNA]</scope>
    <source>
        <strain evidence="2 3">10_1398_11</strain>
    </source>
</reference>
<dbReference type="HOGENOM" id="CLU_3286979_0_0_0"/>
<comment type="caution">
    <text evidence="2">The sequence shown here is derived from an EMBL/GenBank/DDBJ whole genome shotgun (WGS) entry which is preliminary data.</text>
</comment>
<proteinExistence type="predicted"/>
<keyword evidence="1" id="KW-1133">Transmembrane helix</keyword>
<feature type="transmembrane region" description="Helical" evidence="1">
    <location>
        <begin position="12"/>
        <end position="33"/>
    </location>
</feature>
<dbReference type="AlphaFoldDB" id="S7J3B8"/>
<dbReference type="Proteomes" id="UP000016200">
    <property type="component" value="Unassembled WGS sequence"/>
</dbReference>
<organism evidence="2 3">
    <name type="scientific">Chlamydia ibidis</name>
    <dbReference type="NCBI Taxonomy" id="1405396"/>
    <lineage>
        <taxon>Bacteria</taxon>
        <taxon>Pseudomonadati</taxon>
        <taxon>Chlamydiota</taxon>
        <taxon>Chlamydiia</taxon>
        <taxon>Chlamydiales</taxon>
        <taxon>Chlamydiaceae</taxon>
        <taxon>Chlamydia/Chlamydophila group</taxon>
        <taxon>Chlamydia</taxon>
    </lineage>
</organism>
<gene>
    <name evidence="2" type="ORF">CP10139811_0386</name>
</gene>
<dbReference type="EMBL" id="ATNB01000159">
    <property type="protein sequence ID" value="EPP34698.1"/>
    <property type="molecule type" value="Genomic_DNA"/>
</dbReference>
<sequence length="40" mass="4705">MFRETKLIGCYGKIVVLFLSLYFQEIFLISVSWHGKKPIV</sequence>
<dbReference type="PATRIC" id="fig|1238237.3.peg.507"/>
<keyword evidence="1" id="KW-0812">Transmembrane</keyword>